<evidence type="ECO:0000256" key="1">
    <source>
        <dbReference type="ARBA" id="ARBA00022679"/>
    </source>
</evidence>
<dbReference type="Pfam" id="PF01467">
    <property type="entry name" value="CTP_transf_like"/>
    <property type="match status" value="1"/>
</dbReference>
<dbReference type="NCBIfam" id="TIGR00125">
    <property type="entry name" value="cyt_tran_rel"/>
    <property type="match status" value="1"/>
</dbReference>
<dbReference type="InterPro" id="IPR050385">
    <property type="entry name" value="Archaeal_FAD_synthase"/>
</dbReference>
<dbReference type="InterPro" id="IPR014729">
    <property type="entry name" value="Rossmann-like_a/b/a_fold"/>
</dbReference>
<gene>
    <name evidence="4" type="ORF">METZ01_LOCUS264861</name>
</gene>
<keyword evidence="1" id="KW-0808">Transferase</keyword>
<dbReference type="PANTHER" id="PTHR43793">
    <property type="entry name" value="FAD SYNTHASE"/>
    <property type="match status" value="1"/>
</dbReference>
<reference evidence="4" key="1">
    <citation type="submission" date="2018-05" db="EMBL/GenBank/DDBJ databases">
        <authorList>
            <person name="Lanie J.A."/>
            <person name="Ng W.-L."/>
            <person name="Kazmierczak K.M."/>
            <person name="Andrzejewski T.M."/>
            <person name="Davidsen T.M."/>
            <person name="Wayne K.J."/>
            <person name="Tettelin H."/>
            <person name="Glass J.I."/>
            <person name="Rusch D."/>
            <person name="Podicherti R."/>
            <person name="Tsui H.-C.T."/>
            <person name="Winkler M.E."/>
        </authorList>
    </citation>
    <scope>NUCLEOTIDE SEQUENCE</scope>
</reference>
<proteinExistence type="predicted"/>
<dbReference type="AlphaFoldDB" id="A0A382JLN7"/>
<name>A0A382JLN7_9ZZZZ</name>
<evidence type="ECO:0000256" key="2">
    <source>
        <dbReference type="ARBA" id="ARBA00022695"/>
    </source>
</evidence>
<organism evidence="4">
    <name type="scientific">marine metagenome</name>
    <dbReference type="NCBI Taxonomy" id="408172"/>
    <lineage>
        <taxon>unclassified sequences</taxon>
        <taxon>metagenomes</taxon>
        <taxon>ecological metagenomes</taxon>
    </lineage>
</organism>
<dbReference type="Gene3D" id="3.40.50.620">
    <property type="entry name" value="HUPs"/>
    <property type="match status" value="1"/>
</dbReference>
<keyword evidence="2" id="KW-0548">Nucleotidyltransferase</keyword>
<dbReference type="InterPro" id="IPR004821">
    <property type="entry name" value="Cyt_trans-like"/>
</dbReference>
<dbReference type="PANTHER" id="PTHR43793:SF1">
    <property type="entry name" value="FAD SYNTHASE"/>
    <property type="match status" value="1"/>
</dbReference>
<dbReference type="SUPFAM" id="SSF52374">
    <property type="entry name" value="Nucleotidylyl transferase"/>
    <property type="match status" value="1"/>
</dbReference>
<protein>
    <recommendedName>
        <fullName evidence="3">Cytidyltransferase-like domain-containing protein</fullName>
    </recommendedName>
</protein>
<accession>A0A382JLN7</accession>
<dbReference type="GO" id="GO:0016779">
    <property type="term" value="F:nucleotidyltransferase activity"/>
    <property type="evidence" value="ECO:0007669"/>
    <property type="project" value="UniProtKB-KW"/>
</dbReference>
<dbReference type="EMBL" id="UINC01074625">
    <property type="protein sequence ID" value="SVC12007.1"/>
    <property type="molecule type" value="Genomic_DNA"/>
</dbReference>
<evidence type="ECO:0000259" key="3">
    <source>
        <dbReference type="Pfam" id="PF01467"/>
    </source>
</evidence>
<evidence type="ECO:0000313" key="4">
    <source>
        <dbReference type="EMBL" id="SVC12007.1"/>
    </source>
</evidence>
<feature type="domain" description="Cytidyltransferase-like" evidence="3">
    <location>
        <begin position="28"/>
        <end position="124"/>
    </location>
</feature>
<sequence>MSDYAEILDLETFKRVRETLVGRIVTTSGGYDPIHPGHAACLVESKKYGDILVAIVNGDTFLREKKGRPFMDLMTRCRVVSCIRGVDYVIPFEIEGDSTVVEAIRRIRPHVFTKGGDRTDHTNISEWGICQELGVEIVTGVGPKKEWSSSDFLEEWGEYCIAKSGDSQSNLGNNCSSD</sequence>